<dbReference type="AlphaFoldDB" id="A0A1A7XPK8"/>
<name>A0A1A7XPK8_9TELE</name>
<evidence type="ECO:0000313" key="1">
    <source>
        <dbReference type="EMBL" id="SBP19774.1"/>
    </source>
</evidence>
<dbReference type="PANTHER" id="PTHR46704">
    <property type="entry name" value="CXC DOMAIN-CONTAINING PROTEIN-RELATED"/>
    <property type="match status" value="1"/>
</dbReference>
<sequence length="315" mass="36848">MHTASGKHEEERDFTFTRWNTYREAITKWLGLHGESRALAELYQHCRDIKFDNVPEDAAFHPTCYIRFIDKRRMEQAEKRIAREKTKAENTEEHVEVLQGLRTFTSMLQGEPSCTKEIPMKKFRSRPGLSIPFSGPVLPAVCIICKKAEKYITVHAKRQKAHLVQAQTSSAGRLQKAAEIKQDDSILLHIKDKDCVSLGVRYHKCCYKQYTVFLSRPTTTDRRQNEPSFDVWYKIFCERIIHQRLIVNQEVLRMKQLTRAFSDLVKQHEGLDASNYRQDTLKRRLTHDFPQLVFQTPSKRNICELVFVETLSTDS</sequence>
<dbReference type="PANTHER" id="PTHR46704:SF9">
    <property type="entry name" value="BHLH DOMAIN-CONTAINING PROTEIN"/>
    <property type="match status" value="1"/>
</dbReference>
<protein>
    <submittedName>
        <fullName evidence="1">Uncharacterized protein</fullName>
    </submittedName>
</protein>
<accession>A0A1A7XPK8</accession>
<organism evidence="1">
    <name type="scientific">Iconisemion striatum</name>
    <dbReference type="NCBI Taxonomy" id="60296"/>
    <lineage>
        <taxon>Eukaryota</taxon>
        <taxon>Metazoa</taxon>
        <taxon>Chordata</taxon>
        <taxon>Craniata</taxon>
        <taxon>Vertebrata</taxon>
        <taxon>Euteleostomi</taxon>
        <taxon>Actinopterygii</taxon>
        <taxon>Neopterygii</taxon>
        <taxon>Teleostei</taxon>
        <taxon>Neoteleostei</taxon>
        <taxon>Acanthomorphata</taxon>
        <taxon>Ovalentaria</taxon>
        <taxon>Atherinomorphae</taxon>
        <taxon>Cyprinodontiformes</taxon>
        <taxon>Nothobranchiidae</taxon>
        <taxon>Iconisemion</taxon>
    </lineage>
</organism>
<proteinExistence type="predicted"/>
<gene>
    <name evidence="1" type="primary">Sp-Adpgk_2</name>
</gene>
<reference evidence="1" key="1">
    <citation type="submission" date="2016-05" db="EMBL/GenBank/DDBJ databases">
        <authorList>
            <person name="Lavstsen T."/>
            <person name="Jespersen J.S."/>
        </authorList>
    </citation>
    <scope>NUCLEOTIDE SEQUENCE</scope>
    <source>
        <tissue evidence="1">Brain</tissue>
    </source>
</reference>
<reference evidence="1" key="2">
    <citation type="submission" date="2016-06" db="EMBL/GenBank/DDBJ databases">
        <title>The genome of a short-lived fish provides insights into sex chromosome evolution and the genetic control of aging.</title>
        <authorList>
            <person name="Reichwald K."/>
            <person name="Felder M."/>
            <person name="Petzold A."/>
            <person name="Koch P."/>
            <person name="Groth M."/>
            <person name="Platzer M."/>
        </authorList>
    </citation>
    <scope>NUCLEOTIDE SEQUENCE</scope>
    <source>
        <tissue evidence="1">Brain</tissue>
    </source>
</reference>
<dbReference type="EMBL" id="HADW01018374">
    <property type="protein sequence ID" value="SBP19774.1"/>
    <property type="molecule type" value="Transcribed_RNA"/>
</dbReference>